<sequence>CKQRGFSFHCNTHSAVQTKFSDGALPVRAVVAAPHASALEKHTLVGAESKANTRHPAIIVLQEWRGVNQTILAHAQRIAIGTGALAVVPDLYNGKVTADAEEAKHLMDNLNWKDALEKLQCLALNLQRPDEDSASIYKDRKVASIGFCMGGFKFIIATVTCVSFYGIPSPSLIDIAEIPATTPVQAHFGEKNNYFGFSDIKTAHRLAKTWDLTVKELGGTHAHGFHSLESNVLVHKDLGHAFMNVYAKNHVFGGDVDKTWDRVFAFLIEHLKTV</sequence>
<protein>
    <recommendedName>
        <fullName evidence="1">Dienelactone hydrolase domain-containing protein</fullName>
    </recommendedName>
</protein>
<dbReference type="PANTHER" id="PTHR46623">
    <property type="entry name" value="CARBOXYMETHYLENEBUTENOLIDASE-RELATED"/>
    <property type="match status" value="1"/>
</dbReference>
<feature type="non-terminal residue" evidence="2">
    <location>
        <position position="274"/>
    </location>
</feature>
<accession>A0AAD5XJ06</accession>
<dbReference type="EMBL" id="JADGJH010000296">
    <property type="protein sequence ID" value="KAJ3131442.1"/>
    <property type="molecule type" value="Genomic_DNA"/>
</dbReference>
<dbReference type="InterPro" id="IPR029058">
    <property type="entry name" value="AB_hydrolase_fold"/>
</dbReference>
<reference evidence="2" key="1">
    <citation type="submission" date="2020-05" db="EMBL/GenBank/DDBJ databases">
        <title>Phylogenomic resolution of chytrid fungi.</title>
        <authorList>
            <person name="Stajich J.E."/>
            <person name="Amses K."/>
            <person name="Simmons R."/>
            <person name="Seto K."/>
            <person name="Myers J."/>
            <person name="Bonds A."/>
            <person name="Quandt C.A."/>
            <person name="Barry K."/>
            <person name="Liu P."/>
            <person name="Grigoriev I."/>
            <person name="Longcore J.E."/>
            <person name="James T.Y."/>
        </authorList>
    </citation>
    <scope>NUCLEOTIDE SEQUENCE</scope>
    <source>
        <strain evidence="2">JEL0513</strain>
    </source>
</reference>
<dbReference type="SUPFAM" id="SSF53474">
    <property type="entry name" value="alpha/beta-Hydrolases"/>
    <property type="match status" value="1"/>
</dbReference>
<feature type="domain" description="Dienelactone hydrolase" evidence="1">
    <location>
        <begin position="49"/>
        <end position="229"/>
    </location>
</feature>
<organism evidence="2 3">
    <name type="scientific">Physocladia obscura</name>
    <dbReference type="NCBI Taxonomy" id="109957"/>
    <lineage>
        <taxon>Eukaryota</taxon>
        <taxon>Fungi</taxon>
        <taxon>Fungi incertae sedis</taxon>
        <taxon>Chytridiomycota</taxon>
        <taxon>Chytridiomycota incertae sedis</taxon>
        <taxon>Chytridiomycetes</taxon>
        <taxon>Chytridiales</taxon>
        <taxon>Chytriomycetaceae</taxon>
        <taxon>Physocladia</taxon>
    </lineage>
</organism>
<comment type="caution">
    <text evidence="2">The sequence shown here is derived from an EMBL/GenBank/DDBJ whole genome shotgun (WGS) entry which is preliminary data.</text>
</comment>
<dbReference type="PANTHER" id="PTHR46623:SF6">
    <property type="entry name" value="ALPHA_BETA-HYDROLASES SUPERFAMILY PROTEIN"/>
    <property type="match status" value="1"/>
</dbReference>
<dbReference type="InterPro" id="IPR051049">
    <property type="entry name" value="Dienelactone_hydrolase-like"/>
</dbReference>
<dbReference type="GO" id="GO:0016787">
    <property type="term" value="F:hydrolase activity"/>
    <property type="evidence" value="ECO:0007669"/>
    <property type="project" value="InterPro"/>
</dbReference>
<keyword evidence="3" id="KW-1185">Reference proteome</keyword>
<dbReference type="InterPro" id="IPR002925">
    <property type="entry name" value="Dienelactn_hydro"/>
</dbReference>
<name>A0AAD5XJ06_9FUNG</name>
<gene>
    <name evidence="2" type="ORF">HK100_006374</name>
</gene>
<proteinExistence type="predicted"/>
<dbReference type="Proteomes" id="UP001211907">
    <property type="component" value="Unassembled WGS sequence"/>
</dbReference>
<dbReference type="AlphaFoldDB" id="A0AAD5XJ06"/>
<evidence type="ECO:0000313" key="2">
    <source>
        <dbReference type="EMBL" id="KAJ3131442.1"/>
    </source>
</evidence>
<dbReference type="Gene3D" id="3.40.50.1820">
    <property type="entry name" value="alpha/beta hydrolase"/>
    <property type="match status" value="1"/>
</dbReference>
<evidence type="ECO:0000313" key="3">
    <source>
        <dbReference type="Proteomes" id="UP001211907"/>
    </source>
</evidence>
<evidence type="ECO:0000259" key="1">
    <source>
        <dbReference type="Pfam" id="PF01738"/>
    </source>
</evidence>
<dbReference type="Pfam" id="PF01738">
    <property type="entry name" value="DLH"/>
    <property type="match status" value="1"/>
</dbReference>